<evidence type="ECO:0000313" key="3">
    <source>
        <dbReference type="Proteomes" id="UP000800097"/>
    </source>
</evidence>
<gene>
    <name evidence="2" type="ORF">EI97DRAFT_441077</name>
</gene>
<proteinExistence type="predicted"/>
<dbReference type="AlphaFoldDB" id="A0A6A6JPE3"/>
<feature type="region of interest" description="Disordered" evidence="1">
    <location>
        <begin position="172"/>
        <end position="230"/>
    </location>
</feature>
<evidence type="ECO:0000313" key="2">
    <source>
        <dbReference type="EMBL" id="KAF2277778.1"/>
    </source>
</evidence>
<sequence>MCKIIYYRLTCWHHTKPHITPCNAFFLSTTRAGLTKPRCKARTDAENRLVINLASACRECETLAWNERSGWNEKLRRAEKFLAEMKRGGVRSEVLRVVRECVGKLEREHADEEWKVQRTFAPILSRGEGEVGEVWWTRWRERSPDEERYREEREEEVRRWHAEPTNYNFAWWNEESGGGGGEADGEGSAAVGGDGDDIPNEVANDVPNDLANGDAYADEQEEGGEQPEFNGNFFAPGWGPDIDGWTGEGDDGGGGGGGGGGEYAELTLKEAVKRFWEEIRSVDFDVYLEESCALRSAFGK</sequence>
<keyword evidence="3" id="KW-1185">Reference proteome</keyword>
<dbReference type="RefSeq" id="XP_033655317.1">
    <property type="nucleotide sequence ID" value="XM_033799676.1"/>
</dbReference>
<evidence type="ECO:0000256" key="1">
    <source>
        <dbReference type="SAM" id="MobiDB-lite"/>
    </source>
</evidence>
<dbReference type="EMBL" id="ML986489">
    <property type="protein sequence ID" value="KAF2277778.1"/>
    <property type="molecule type" value="Genomic_DNA"/>
</dbReference>
<feature type="compositionally biased region" description="Acidic residues" evidence="1">
    <location>
        <begin position="216"/>
        <end position="225"/>
    </location>
</feature>
<accession>A0A6A6JPE3</accession>
<protein>
    <submittedName>
        <fullName evidence="2">Uncharacterized protein</fullName>
    </submittedName>
</protein>
<dbReference type="Proteomes" id="UP000800097">
    <property type="component" value="Unassembled WGS sequence"/>
</dbReference>
<reference evidence="2" key="1">
    <citation type="journal article" date="2020" name="Stud. Mycol.">
        <title>101 Dothideomycetes genomes: a test case for predicting lifestyles and emergence of pathogens.</title>
        <authorList>
            <person name="Haridas S."/>
            <person name="Albert R."/>
            <person name="Binder M."/>
            <person name="Bloem J."/>
            <person name="Labutti K."/>
            <person name="Salamov A."/>
            <person name="Andreopoulos B."/>
            <person name="Baker S."/>
            <person name="Barry K."/>
            <person name="Bills G."/>
            <person name="Bluhm B."/>
            <person name="Cannon C."/>
            <person name="Castanera R."/>
            <person name="Culley D."/>
            <person name="Daum C."/>
            <person name="Ezra D."/>
            <person name="Gonzalez J."/>
            <person name="Henrissat B."/>
            <person name="Kuo A."/>
            <person name="Liang C."/>
            <person name="Lipzen A."/>
            <person name="Lutzoni F."/>
            <person name="Magnuson J."/>
            <person name="Mondo S."/>
            <person name="Nolan M."/>
            <person name="Ohm R."/>
            <person name="Pangilinan J."/>
            <person name="Park H.-J."/>
            <person name="Ramirez L."/>
            <person name="Alfaro M."/>
            <person name="Sun H."/>
            <person name="Tritt A."/>
            <person name="Yoshinaga Y."/>
            <person name="Zwiers L.-H."/>
            <person name="Turgeon B."/>
            <person name="Goodwin S."/>
            <person name="Spatafora J."/>
            <person name="Crous P."/>
            <person name="Grigoriev I."/>
        </authorList>
    </citation>
    <scope>NUCLEOTIDE SEQUENCE</scope>
    <source>
        <strain evidence="2">CBS 379.55</strain>
    </source>
</reference>
<dbReference type="GeneID" id="54552851"/>
<name>A0A6A6JPE3_WESOR</name>
<organism evidence="2 3">
    <name type="scientific">Westerdykella ornata</name>
    <dbReference type="NCBI Taxonomy" id="318751"/>
    <lineage>
        <taxon>Eukaryota</taxon>
        <taxon>Fungi</taxon>
        <taxon>Dikarya</taxon>
        <taxon>Ascomycota</taxon>
        <taxon>Pezizomycotina</taxon>
        <taxon>Dothideomycetes</taxon>
        <taxon>Pleosporomycetidae</taxon>
        <taxon>Pleosporales</taxon>
        <taxon>Sporormiaceae</taxon>
        <taxon>Westerdykella</taxon>
    </lineage>
</organism>